<gene>
    <name evidence="1" type="ORF">SSRV1_gp05</name>
</gene>
<dbReference type="Proteomes" id="UP000503449">
    <property type="component" value="Segment"/>
</dbReference>
<organism evidence="1 2">
    <name type="scientific">Saccharolobus solfataricus rod-shaped virus 1</name>
    <name type="common">SSRV1</name>
    <dbReference type="NCBI Taxonomy" id="2730619"/>
    <lineage>
        <taxon>Viruses</taxon>
        <taxon>Adnaviria</taxon>
        <taxon>Zilligvirae</taxon>
        <taxon>Taleaviricota</taxon>
        <taxon>Tokiviricetes</taxon>
        <taxon>Ligamenvirales</taxon>
        <taxon>Rudiviridae</taxon>
        <taxon>Hoswirudivirus</taxon>
        <taxon>Hoswirudivirus saccharolobi</taxon>
        <taxon>Hoswirudivirus SSRV1</taxon>
    </lineage>
</organism>
<sequence>MKNPSRMVSVRVSKSQYEFFLMYKEELKEKLLEKLNEMQNINIKLKPTKDKEIYDNLISFRIPYQYFQKIEEIAEKNQAKISDIVRNILFNGE</sequence>
<dbReference type="EMBL" id="MN876841">
    <property type="protein sequence ID" value="QJF12281.1"/>
    <property type="molecule type" value="Genomic_DNA"/>
</dbReference>
<proteinExistence type="predicted"/>
<evidence type="ECO:0000313" key="2">
    <source>
        <dbReference type="Proteomes" id="UP000503449"/>
    </source>
</evidence>
<organismHost>
    <name type="scientific">Saccharolobus solfataricus</name>
    <name type="common">Sulfolobus solfataricus</name>
    <dbReference type="NCBI Taxonomy" id="2287"/>
</organismHost>
<keyword evidence="2" id="KW-1185">Reference proteome</keyword>
<name>A0A6M3VYC1_SSRV1</name>
<accession>A0A6M3VYC1</accession>
<evidence type="ECO:0000313" key="1">
    <source>
        <dbReference type="EMBL" id="QJF12281.1"/>
    </source>
</evidence>
<reference evidence="1 2" key="1">
    <citation type="journal article" date="2020" name="ISME J.">
        <title>New virus isolates from Italian hydrothermal environments underscore the biogeographic pattern in archaeal virus communities.</title>
        <authorList>
            <person name="Baquero D.P."/>
            <person name="Contursi P."/>
            <person name="Piochi M."/>
            <person name="Bartolucci S."/>
            <person name="Liu Y."/>
            <person name="Cvirkaite-Krupovic V."/>
            <person name="Prangishvili D."/>
            <person name="Krupovic M."/>
        </authorList>
    </citation>
    <scope>NUCLEOTIDE SEQUENCE [LARGE SCALE GENOMIC DNA]</scope>
    <source>
        <strain evidence="1">149</strain>
    </source>
</reference>
<protein>
    <submittedName>
        <fullName evidence="1">Putative transcriptional regulator</fullName>
    </submittedName>
</protein>